<reference evidence="5 6" key="1">
    <citation type="submission" date="2024-09" db="EMBL/GenBank/DDBJ databases">
        <title>The Natural Products Discovery Center: Release of the First 8490 Sequenced Strains for Exploring Actinobacteria Biosynthetic Diversity.</title>
        <authorList>
            <person name="Kalkreuter E."/>
            <person name="Kautsar S.A."/>
            <person name="Yang D."/>
            <person name="Bader C.D."/>
            <person name="Teijaro C.N."/>
            <person name="Fluegel L."/>
            <person name="Davis C.M."/>
            <person name="Simpson J.R."/>
            <person name="Lauterbach L."/>
            <person name="Steele A.D."/>
            <person name="Gui C."/>
            <person name="Meng S."/>
            <person name="Li G."/>
            <person name="Viehrig K."/>
            <person name="Ye F."/>
            <person name="Su P."/>
            <person name="Kiefer A.F."/>
            <person name="Nichols A."/>
            <person name="Cepeda A.J."/>
            <person name="Yan W."/>
            <person name="Fan B."/>
            <person name="Jiang Y."/>
            <person name="Adhikari A."/>
            <person name="Zheng C.-J."/>
            <person name="Schuster L."/>
            <person name="Cowan T.M."/>
            <person name="Smanski M.J."/>
            <person name="Chevrette M.G."/>
            <person name="De Carvalho L.P.S."/>
            <person name="Shen B."/>
        </authorList>
    </citation>
    <scope>NUCLEOTIDE SEQUENCE [LARGE SCALE GENOMIC DNA]</scope>
    <source>
        <strain evidence="5 6">NPDC058428</strain>
    </source>
</reference>
<keyword evidence="6" id="KW-1185">Reference proteome</keyword>
<dbReference type="InterPro" id="IPR006119">
    <property type="entry name" value="Resolv_N"/>
</dbReference>
<evidence type="ECO:0000313" key="5">
    <source>
        <dbReference type="EMBL" id="MFD4821005.1"/>
    </source>
</evidence>
<keyword evidence="1" id="KW-0238">DNA-binding</keyword>
<dbReference type="InterPro" id="IPR036162">
    <property type="entry name" value="Resolvase-like_N_sf"/>
</dbReference>
<feature type="region of interest" description="Disordered" evidence="3">
    <location>
        <begin position="241"/>
        <end position="263"/>
    </location>
</feature>
<dbReference type="Gene3D" id="3.40.50.1390">
    <property type="entry name" value="Resolvase, N-terminal catalytic domain"/>
    <property type="match status" value="1"/>
</dbReference>
<dbReference type="EMBL" id="JBHXKZ010000001">
    <property type="protein sequence ID" value="MFD4821005.1"/>
    <property type="molecule type" value="Genomic_DNA"/>
</dbReference>
<evidence type="ECO:0000259" key="4">
    <source>
        <dbReference type="Pfam" id="PF00239"/>
    </source>
</evidence>
<dbReference type="PANTHER" id="PTHR30461:SF2">
    <property type="entry name" value="SERINE RECOMBINASE PINE-RELATED"/>
    <property type="match status" value="1"/>
</dbReference>
<protein>
    <submittedName>
        <fullName evidence="5">Recombinase family protein</fullName>
    </submittedName>
</protein>
<feature type="domain" description="Resolvase/invertase-type recombinase catalytic" evidence="4">
    <location>
        <begin position="7"/>
        <end position="126"/>
    </location>
</feature>
<keyword evidence="2" id="KW-0233">DNA recombination</keyword>
<dbReference type="InterPro" id="IPR038109">
    <property type="entry name" value="DNA_bind_recomb_sf"/>
</dbReference>
<dbReference type="Gene3D" id="3.90.1750.20">
    <property type="entry name" value="Putative Large Serine Recombinase, Chain B, Domain 2"/>
    <property type="match status" value="1"/>
</dbReference>
<accession>A0ABW6EV53</accession>
<dbReference type="PANTHER" id="PTHR30461">
    <property type="entry name" value="DNA-INVERTASE FROM LAMBDOID PROPHAGE"/>
    <property type="match status" value="1"/>
</dbReference>
<dbReference type="SUPFAM" id="SSF53041">
    <property type="entry name" value="Resolvase-like"/>
    <property type="match status" value="1"/>
</dbReference>
<proteinExistence type="predicted"/>
<gene>
    <name evidence="5" type="ORF">ACFWOQ_00325</name>
</gene>
<dbReference type="RefSeq" id="WP_382769607.1">
    <property type="nucleotide sequence ID" value="NZ_JBHXKZ010000001.1"/>
</dbReference>
<evidence type="ECO:0000313" key="6">
    <source>
        <dbReference type="Proteomes" id="UP001598352"/>
    </source>
</evidence>
<name>A0ABW6EV53_9ACTN</name>
<dbReference type="InterPro" id="IPR050639">
    <property type="entry name" value="SSR_resolvase"/>
</dbReference>
<evidence type="ECO:0000256" key="2">
    <source>
        <dbReference type="ARBA" id="ARBA00023172"/>
    </source>
</evidence>
<organism evidence="5 6">
    <name type="scientific">Streptomyces rubiginosohelvolus</name>
    <dbReference type="NCBI Taxonomy" id="67362"/>
    <lineage>
        <taxon>Bacteria</taxon>
        <taxon>Bacillati</taxon>
        <taxon>Actinomycetota</taxon>
        <taxon>Actinomycetes</taxon>
        <taxon>Kitasatosporales</taxon>
        <taxon>Streptomycetaceae</taxon>
        <taxon>Streptomyces</taxon>
    </lineage>
</organism>
<comment type="caution">
    <text evidence="5">The sequence shown here is derived from an EMBL/GenBank/DDBJ whole genome shotgun (WGS) entry which is preliminary data.</text>
</comment>
<dbReference type="Proteomes" id="UP001598352">
    <property type="component" value="Unassembled WGS sequence"/>
</dbReference>
<sequence length="290" mass="31591">MLTAAASVGAHIIGRADDWEVSGATDPVTRPSLGPWFRDETRPYDGLVAAAVDRLGRNVVDCLNTGYKMRDEKKMFVTYGHDGAWNLDDPADENRFTMEAWGAQMGLRAIQRRNRDATVKTRAVGRPKGKPSYGFQYVRKVMGGKIDQVELHPHASEVLRNVARRILADPDNVTCSSKAARLNRAGELSPADHLAVMYGKPTGGRPWSPQSLKNILLSEATLGYLMHRNKPVLGRGTVTPYGSARGCGTGPHTRRSGAPSCPERLPGPADPTANTLFLRTFWGSGPSSVR</sequence>
<evidence type="ECO:0000256" key="3">
    <source>
        <dbReference type="SAM" id="MobiDB-lite"/>
    </source>
</evidence>
<dbReference type="Pfam" id="PF00239">
    <property type="entry name" value="Resolvase"/>
    <property type="match status" value="1"/>
</dbReference>
<evidence type="ECO:0000256" key="1">
    <source>
        <dbReference type="ARBA" id="ARBA00023125"/>
    </source>
</evidence>